<accession>A0A1J1IZ73</accession>
<reference evidence="1 2" key="1">
    <citation type="submission" date="2015-04" db="EMBL/GenBank/DDBJ databases">
        <authorList>
            <person name="Syromyatnikov M.Y."/>
            <person name="Popov V.N."/>
        </authorList>
    </citation>
    <scope>NUCLEOTIDE SEQUENCE [LARGE SCALE GENOMIC DNA]</scope>
</reference>
<name>A0A1J1IZ73_9DIPT</name>
<evidence type="ECO:0000313" key="1">
    <source>
        <dbReference type="EMBL" id="CRL04470.1"/>
    </source>
</evidence>
<dbReference type="EMBL" id="CVRI01000063">
    <property type="protein sequence ID" value="CRL04470.1"/>
    <property type="molecule type" value="Genomic_DNA"/>
</dbReference>
<proteinExistence type="predicted"/>
<dbReference type="AlphaFoldDB" id="A0A1J1IZ73"/>
<evidence type="ECO:0000313" key="2">
    <source>
        <dbReference type="Proteomes" id="UP000183832"/>
    </source>
</evidence>
<protein>
    <submittedName>
        <fullName evidence="1">CLUMA_CG017552, isoform A</fullName>
    </submittedName>
</protein>
<sequence length="101" mass="11473">MRPKLSGGEKNNSYKVRKHDSAQCLLIIPTINNSPPKILCDLIIIAQQYTFSKQEPIVACSVRLTEDMEEKESKMNRQTSAVVKSIDGSILHRRFKGHQSF</sequence>
<gene>
    <name evidence="1" type="ORF">CLUMA_CG017552</name>
</gene>
<dbReference type="Proteomes" id="UP000183832">
    <property type="component" value="Unassembled WGS sequence"/>
</dbReference>
<keyword evidence="2" id="KW-1185">Reference proteome</keyword>
<organism evidence="1 2">
    <name type="scientific">Clunio marinus</name>
    <dbReference type="NCBI Taxonomy" id="568069"/>
    <lineage>
        <taxon>Eukaryota</taxon>
        <taxon>Metazoa</taxon>
        <taxon>Ecdysozoa</taxon>
        <taxon>Arthropoda</taxon>
        <taxon>Hexapoda</taxon>
        <taxon>Insecta</taxon>
        <taxon>Pterygota</taxon>
        <taxon>Neoptera</taxon>
        <taxon>Endopterygota</taxon>
        <taxon>Diptera</taxon>
        <taxon>Nematocera</taxon>
        <taxon>Chironomoidea</taxon>
        <taxon>Chironomidae</taxon>
        <taxon>Clunio</taxon>
    </lineage>
</organism>